<feature type="domain" description="DUF4136" evidence="2">
    <location>
        <begin position="26"/>
        <end position="185"/>
    </location>
</feature>
<evidence type="ECO:0000256" key="1">
    <source>
        <dbReference type="SAM" id="SignalP"/>
    </source>
</evidence>
<comment type="caution">
    <text evidence="3">The sequence shown here is derived from an EMBL/GenBank/DDBJ whole genome shotgun (WGS) entry which is preliminary data.</text>
</comment>
<dbReference type="EMBL" id="VYXP01000007">
    <property type="protein sequence ID" value="KAA9130423.1"/>
    <property type="molecule type" value="Genomic_DNA"/>
</dbReference>
<dbReference type="Gene3D" id="3.30.160.670">
    <property type="match status" value="1"/>
</dbReference>
<evidence type="ECO:0000259" key="2">
    <source>
        <dbReference type="Pfam" id="PF13590"/>
    </source>
</evidence>
<protein>
    <submittedName>
        <fullName evidence="3">DUF4136 domain-containing protein</fullName>
    </submittedName>
</protein>
<evidence type="ECO:0000313" key="4">
    <source>
        <dbReference type="Proteomes" id="UP000325372"/>
    </source>
</evidence>
<feature type="chain" id="PRO_5024308179" evidence="1">
    <location>
        <begin position="21"/>
        <end position="190"/>
    </location>
</feature>
<dbReference type="RefSeq" id="WP_150864727.1">
    <property type="nucleotide sequence ID" value="NZ_VYXP01000007.1"/>
</dbReference>
<keyword evidence="4" id="KW-1185">Reference proteome</keyword>
<evidence type="ECO:0000313" key="3">
    <source>
        <dbReference type="EMBL" id="KAA9130423.1"/>
    </source>
</evidence>
<dbReference type="PROSITE" id="PS51257">
    <property type="entry name" value="PROKAR_LIPOPROTEIN"/>
    <property type="match status" value="1"/>
</dbReference>
<reference evidence="3 4" key="1">
    <citation type="submission" date="2019-09" db="EMBL/GenBank/DDBJ databases">
        <title>Wenzhouxiangella sp. Genome sequencing and assembly.</title>
        <authorList>
            <person name="Zhang R."/>
        </authorList>
    </citation>
    <scope>NUCLEOTIDE SEQUENCE [LARGE SCALE GENOMIC DNA]</scope>
    <source>
        <strain evidence="3 4">W260</strain>
    </source>
</reference>
<name>A0A5N0T644_9GAMM</name>
<sequence>MKRLTTLVLMSFALFLGACASGPEIHSDYDRSVDFTEYKTFNFFNPMGIENPNYSSIAGSVFRDAITDELTRRGYTLADNPDLMINVSATLQDKTKVTTYNDPMYPGYYGYRRGFYDPWYGYGYGTETHVSQYTEGTVNIDMVDAARKRMVWEGVGIGRVSGKKTNEELRTAIRAGVAELFAEFPFTVSN</sequence>
<feature type="signal peptide" evidence="1">
    <location>
        <begin position="1"/>
        <end position="20"/>
    </location>
</feature>
<proteinExistence type="predicted"/>
<dbReference type="InterPro" id="IPR025411">
    <property type="entry name" value="DUF4136"/>
</dbReference>
<accession>A0A5N0T644</accession>
<organism evidence="3 4">
    <name type="scientific">Marinihelvus fidelis</name>
    <dbReference type="NCBI Taxonomy" id="2613842"/>
    <lineage>
        <taxon>Bacteria</taxon>
        <taxon>Pseudomonadati</taxon>
        <taxon>Pseudomonadota</taxon>
        <taxon>Gammaproteobacteria</taxon>
        <taxon>Chromatiales</taxon>
        <taxon>Wenzhouxiangellaceae</taxon>
        <taxon>Marinihelvus</taxon>
    </lineage>
</organism>
<keyword evidence="1" id="KW-0732">Signal</keyword>
<dbReference type="Proteomes" id="UP000325372">
    <property type="component" value="Unassembled WGS sequence"/>
</dbReference>
<dbReference type="Pfam" id="PF13590">
    <property type="entry name" value="DUF4136"/>
    <property type="match status" value="1"/>
</dbReference>
<dbReference type="AlphaFoldDB" id="A0A5N0T644"/>
<gene>
    <name evidence="3" type="ORF">F3N42_11990</name>
</gene>